<feature type="signal peptide" evidence="1">
    <location>
        <begin position="1"/>
        <end position="20"/>
    </location>
</feature>
<dbReference type="Pfam" id="PF07589">
    <property type="entry name" value="PEP-CTERM"/>
    <property type="match status" value="1"/>
</dbReference>
<reference evidence="3 4" key="1">
    <citation type="submission" date="2024-08" db="EMBL/GenBank/DDBJ databases">
        <authorList>
            <person name="Lu H."/>
        </authorList>
    </citation>
    <scope>NUCLEOTIDE SEQUENCE [LARGE SCALE GENOMIC DNA]</scope>
    <source>
        <strain evidence="3 4">BYS87W</strain>
    </source>
</reference>
<keyword evidence="4" id="KW-1185">Reference proteome</keyword>
<proteinExistence type="predicted"/>
<dbReference type="InterPro" id="IPR013424">
    <property type="entry name" value="Ice-binding_C"/>
</dbReference>
<protein>
    <submittedName>
        <fullName evidence="3">PEP-CTERM sorting domain-containing protein</fullName>
    </submittedName>
</protein>
<evidence type="ECO:0000259" key="2">
    <source>
        <dbReference type="Pfam" id="PF07589"/>
    </source>
</evidence>
<dbReference type="EMBL" id="JBIGIB010000005">
    <property type="protein sequence ID" value="MFG6468629.1"/>
    <property type="molecule type" value="Genomic_DNA"/>
</dbReference>
<name>A0ABW7H334_9BURK</name>
<keyword evidence="1" id="KW-0732">Signal</keyword>
<comment type="caution">
    <text evidence="3">The sequence shown here is derived from an EMBL/GenBank/DDBJ whole genome shotgun (WGS) entry which is preliminary data.</text>
</comment>
<gene>
    <name evidence="3" type="ORF">ACG01O_18550</name>
</gene>
<evidence type="ECO:0000313" key="3">
    <source>
        <dbReference type="EMBL" id="MFG6468629.1"/>
    </source>
</evidence>
<dbReference type="Proteomes" id="UP001606303">
    <property type="component" value="Unassembled WGS sequence"/>
</dbReference>
<feature type="domain" description="Ice-binding protein C-terminal" evidence="2">
    <location>
        <begin position="210"/>
        <end position="234"/>
    </location>
</feature>
<dbReference type="NCBIfam" id="TIGR02595">
    <property type="entry name" value="PEP_CTERM"/>
    <property type="match status" value="1"/>
</dbReference>
<sequence length="234" mass="24164">MFKRGLLVSALALTAATAQAALITNGFTFAVASGSNTAVGSHFHSSTGGVFGNPAGKAEVGRFSVEEVRGLSEYNLAGQSLASSAFVTFDIYKAGGLFNGTNNTPFTGTVIVEAYAGNNLEDITDYQAPSLGQVGTFNIDPANFGVGDIFSFDVTSFFNSLVTSGGTSLGIRLRESTAGPDYGLSRAWTFQDFRLTSDNQCTGRACGGGTVPEPGALALAALALGVMGAVRRRR</sequence>
<feature type="chain" id="PRO_5045498852" evidence="1">
    <location>
        <begin position="21"/>
        <end position="234"/>
    </location>
</feature>
<accession>A0ABW7H334</accession>
<organism evidence="3 4">
    <name type="scientific">Pelomonas baiyunensis</name>
    <dbReference type="NCBI Taxonomy" id="3299026"/>
    <lineage>
        <taxon>Bacteria</taxon>
        <taxon>Pseudomonadati</taxon>
        <taxon>Pseudomonadota</taxon>
        <taxon>Betaproteobacteria</taxon>
        <taxon>Burkholderiales</taxon>
        <taxon>Sphaerotilaceae</taxon>
        <taxon>Roseateles</taxon>
    </lineage>
</organism>
<evidence type="ECO:0000256" key="1">
    <source>
        <dbReference type="SAM" id="SignalP"/>
    </source>
</evidence>
<evidence type="ECO:0000313" key="4">
    <source>
        <dbReference type="Proteomes" id="UP001606303"/>
    </source>
</evidence>